<keyword evidence="2" id="KW-1185">Reference proteome</keyword>
<evidence type="ECO:0000313" key="1">
    <source>
        <dbReference type="EMBL" id="PLR26762.1"/>
    </source>
</evidence>
<name>A0A2N5DL14_9CAUL</name>
<dbReference type="AlphaFoldDB" id="A0A2N5DL14"/>
<gene>
    <name evidence="1" type="ORF">SGCZBJ_08325</name>
</gene>
<organism evidence="1 2">
    <name type="scientific">Caulobacter zeae</name>
    <dbReference type="NCBI Taxonomy" id="2055137"/>
    <lineage>
        <taxon>Bacteria</taxon>
        <taxon>Pseudomonadati</taxon>
        <taxon>Pseudomonadota</taxon>
        <taxon>Alphaproteobacteria</taxon>
        <taxon>Caulobacterales</taxon>
        <taxon>Caulobacteraceae</taxon>
        <taxon>Caulobacter</taxon>
    </lineage>
</organism>
<dbReference type="Gene3D" id="3.40.1440.10">
    <property type="entry name" value="GIY-YIG endonuclease"/>
    <property type="match status" value="1"/>
</dbReference>
<dbReference type="EMBL" id="PJRS01000017">
    <property type="protein sequence ID" value="PLR26762.1"/>
    <property type="molecule type" value="Genomic_DNA"/>
</dbReference>
<dbReference type="CDD" id="cd10451">
    <property type="entry name" value="GIY-YIG_LuxR_like"/>
    <property type="match status" value="1"/>
</dbReference>
<dbReference type="SUPFAM" id="SSF82771">
    <property type="entry name" value="GIY-YIG endonuclease"/>
    <property type="match status" value="1"/>
</dbReference>
<dbReference type="OrthoDB" id="7270972at2"/>
<comment type="caution">
    <text evidence="1">The sequence shown here is derived from an EMBL/GenBank/DDBJ whole genome shotgun (WGS) entry which is preliminary data.</text>
</comment>
<proteinExistence type="predicted"/>
<sequence length="112" mass="12612">MNPRKALLRAYKEEKPEPGVYAVRCQRTGQAFVGATENVATRKNGVWFSLRLGSYPNARLQGAWNAHGEASFVFEVLETIDDGGLEPKGRALRLADRRKHWCETLNAIDLVR</sequence>
<reference evidence="1 2" key="1">
    <citation type="submission" date="2017-12" db="EMBL/GenBank/DDBJ databases">
        <title>The genome sequence of Caulobacter sp. 410.</title>
        <authorList>
            <person name="Gao J."/>
            <person name="Mao X."/>
            <person name="Sun J."/>
        </authorList>
    </citation>
    <scope>NUCLEOTIDE SEQUENCE [LARGE SCALE GENOMIC DNA]</scope>
    <source>
        <strain evidence="1 2">410</strain>
    </source>
</reference>
<evidence type="ECO:0008006" key="3">
    <source>
        <dbReference type="Google" id="ProtNLM"/>
    </source>
</evidence>
<evidence type="ECO:0000313" key="2">
    <source>
        <dbReference type="Proteomes" id="UP000234479"/>
    </source>
</evidence>
<protein>
    <recommendedName>
        <fullName evidence="3">GIY-YIG nuclease family protein</fullName>
    </recommendedName>
</protein>
<dbReference type="RefSeq" id="WP_101717544.1">
    <property type="nucleotide sequence ID" value="NZ_PJRS01000017.1"/>
</dbReference>
<dbReference type="InterPro" id="IPR035901">
    <property type="entry name" value="GIY-YIG_endonuc_sf"/>
</dbReference>
<accession>A0A2N5DL14</accession>
<dbReference type="Proteomes" id="UP000234479">
    <property type="component" value="Unassembled WGS sequence"/>
</dbReference>